<organism evidence="12 13">
    <name type="scientific">Cohnella boryungensis</name>
    <dbReference type="NCBI Taxonomy" id="768479"/>
    <lineage>
        <taxon>Bacteria</taxon>
        <taxon>Bacillati</taxon>
        <taxon>Bacillota</taxon>
        <taxon>Bacilli</taxon>
        <taxon>Bacillales</taxon>
        <taxon>Paenibacillaceae</taxon>
        <taxon>Cohnella</taxon>
    </lineage>
</organism>
<evidence type="ECO:0000256" key="5">
    <source>
        <dbReference type="ARBA" id="ARBA00022801"/>
    </source>
</evidence>
<accession>A0ABV8SBV5</accession>
<dbReference type="Gene3D" id="3.30.420.40">
    <property type="match status" value="1"/>
</dbReference>
<keyword evidence="13" id="KW-1185">Reference proteome</keyword>
<dbReference type="Gene3D" id="1.10.3210.10">
    <property type="entry name" value="Hypothetical protein af1432"/>
    <property type="match status" value="1"/>
</dbReference>
<dbReference type="InterPro" id="IPR048950">
    <property type="entry name" value="Ppx_GppA_C"/>
</dbReference>
<dbReference type="CDD" id="cd24052">
    <property type="entry name" value="ASKHA_NBD_HpPPX-GppA-like"/>
    <property type="match status" value="1"/>
</dbReference>
<evidence type="ECO:0000256" key="9">
    <source>
        <dbReference type="ARBA" id="ARBA00033103"/>
    </source>
</evidence>
<feature type="domain" description="Ppx/GppA phosphatase N-terminal" evidence="10">
    <location>
        <begin position="32"/>
        <end position="309"/>
    </location>
</feature>
<comment type="caution">
    <text evidence="12">The sequence shown here is derived from an EMBL/GenBank/DDBJ whole genome shotgun (WGS) entry which is preliminary data.</text>
</comment>
<comment type="similarity">
    <text evidence="1">Belongs to the GppA/Ppx family.</text>
</comment>
<dbReference type="Proteomes" id="UP001595755">
    <property type="component" value="Unassembled WGS sequence"/>
</dbReference>
<evidence type="ECO:0000256" key="7">
    <source>
        <dbReference type="ARBA" id="ARBA00030019"/>
    </source>
</evidence>
<evidence type="ECO:0000256" key="3">
    <source>
        <dbReference type="ARBA" id="ARBA00014415"/>
    </source>
</evidence>
<dbReference type="PIRSF" id="PIRSF001267">
    <property type="entry name" value="Pyrophosphatase_GppA_Ppx"/>
    <property type="match status" value="1"/>
</dbReference>
<dbReference type="RefSeq" id="WP_204606323.1">
    <property type="nucleotide sequence ID" value="NZ_JBHSED010000033.1"/>
</dbReference>
<dbReference type="InterPro" id="IPR043129">
    <property type="entry name" value="ATPase_NBD"/>
</dbReference>
<dbReference type="InterPro" id="IPR030673">
    <property type="entry name" value="PyroPPase_GppA_Ppx"/>
</dbReference>
<dbReference type="InterPro" id="IPR018181">
    <property type="entry name" value="Heat_shock_70_CS"/>
</dbReference>
<gene>
    <name evidence="12" type="ORF">ACFO1S_15290</name>
</gene>
<sequence length="519" mass="56693">MDEIRHQVTGIIDIGSNTVRLSVYQLAENGAYRVVDQGRWAARLSQRMGSDGTLPDEVVNELAEVLRHYGRICEKHGASRVRAVATAAIRQAANRDDVIRRLKEATGITVDILSGEDEARIGSAAVLNSLTVTNGFVIDIGGGSTEVTLIRDRKVVSAVSFPIGCVNTSARHHLGGGPVPRGKLADIQIEVKQLLDGEPWITEHPELPLIGLGGTVRAIAKLRQRESGYPFPLLHGYGLAAEEIGTTLNDLSALSLEQRRKKPGLSKDRGDVIVPGLAILLGVMQQTRCSGLVVSGTGLRDGLFYETCLPHLRLASGEDVLEESIRNLNALYPTAPHGHLEQVRRLAVSMYDRLRSEADFPEGSRRLLDAAARLFRIGAVVDYNDCAEHTFYILLHTHWNGLSHREMIITAAIASYTGANALRRKLAPYRSMLRQGDAEAIAKLGTLLQLACALDRSESQAISSLELRIKGSKLQLIAQAEHSLPVETTEIESIAKEFKKNWGTTPELHIRASHSPSLR</sequence>
<name>A0ABV8SBV5_9BACL</name>
<evidence type="ECO:0000256" key="6">
    <source>
        <dbReference type="ARBA" id="ARBA00023016"/>
    </source>
</evidence>
<evidence type="ECO:0000259" key="10">
    <source>
        <dbReference type="Pfam" id="PF02541"/>
    </source>
</evidence>
<dbReference type="InterPro" id="IPR050273">
    <property type="entry name" value="GppA/Ppx_hydrolase"/>
</dbReference>
<dbReference type="PROSITE" id="PS00329">
    <property type="entry name" value="HSP70_2"/>
    <property type="match status" value="1"/>
</dbReference>
<evidence type="ECO:0000256" key="8">
    <source>
        <dbReference type="ARBA" id="ARBA00030945"/>
    </source>
</evidence>
<dbReference type="PANTHER" id="PTHR30005">
    <property type="entry name" value="EXOPOLYPHOSPHATASE"/>
    <property type="match status" value="1"/>
</dbReference>
<evidence type="ECO:0000256" key="2">
    <source>
        <dbReference type="ARBA" id="ARBA00007381"/>
    </source>
</evidence>
<dbReference type="InterPro" id="IPR003695">
    <property type="entry name" value="Ppx_GppA_N"/>
</dbReference>
<feature type="domain" description="Ppx/GppA phosphatase C-terminal" evidence="11">
    <location>
        <begin position="338"/>
        <end position="471"/>
    </location>
</feature>
<evidence type="ECO:0000313" key="12">
    <source>
        <dbReference type="EMBL" id="MFC4304795.1"/>
    </source>
</evidence>
<keyword evidence="6" id="KW-0346">Stress response</keyword>
<evidence type="ECO:0000256" key="1">
    <source>
        <dbReference type="ARBA" id="ARBA00007125"/>
    </source>
</evidence>
<reference evidence="13" key="1">
    <citation type="journal article" date="2019" name="Int. J. Syst. Evol. Microbiol.">
        <title>The Global Catalogue of Microorganisms (GCM) 10K type strain sequencing project: providing services to taxonomists for standard genome sequencing and annotation.</title>
        <authorList>
            <consortium name="The Broad Institute Genomics Platform"/>
            <consortium name="The Broad Institute Genome Sequencing Center for Infectious Disease"/>
            <person name="Wu L."/>
            <person name="Ma J."/>
        </authorList>
    </citation>
    <scope>NUCLEOTIDE SEQUENCE [LARGE SCALE GENOMIC DNA]</scope>
    <source>
        <strain evidence="13">CGMCC 4.1641</strain>
    </source>
</reference>
<protein>
    <recommendedName>
        <fullName evidence="3">Chaperone protein DnaK</fullName>
    </recommendedName>
    <alternativeName>
        <fullName evidence="4">Chaperone protein dnaK</fullName>
    </alternativeName>
    <alternativeName>
        <fullName evidence="9">HSP70</fullName>
    </alternativeName>
    <alternativeName>
        <fullName evidence="8">Heat shock 70 kDa protein</fullName>
    </alternativeName>
    <alternativeName>
        <fullName evidence="7">Heat shock protein 70</fullName>
    </alternativeName>
</protein>
<dbReference type="SUPFAM" id="SSF53067">
    <property type="entry name" value="Actin-like ATPase domain"/>
    <property type="match status" value="2"/>
</dbReference>
<evidence type="ECO:0000256" key="4">
    <source>
        <dbReference type="ARBA" id="ARBA00017249"/>
    </source>
</evidence>
<evidence type="ECO:0000313" key="13">
    <source>
        <dbReference type="Proteomes" id="UP001595755"/>
    </source>
</evidence>
<proteinExistence type="inferred from homology"/>
<dbReference type="Pfam" id="PF02541">
    <property type="entry name" value="Ppx-GppA"/>
    <property type="match status" value="1"/>
</dbReference>
<evidence type="ECO:0000259" key="11">
    <source>
        <dbReference type="Pfam" id="PF21447"/>
    </source>
</evidence>
<dbReference type="SUPFAM" id="SSF109604">
    <property type="entry name" value="HD-domain/PDEase-like"/>
    <property type="match status" value="1"/>
</dbReference>
<dbReference type="PANTHER" id="PTHR30005:SF0">
    <property type="entry name" value="RETROGRADE REGULATION PROTEIN 2"/>
    <property type="match status" value="1"/>
</dbReference>
<dbReference type="Pfam" id="PF21447">
    <property type="entry name" value="Ppx-GppA_III"/>
    <property type="match status" value="1"/>
</dbReference>
<dbReference type="EMBL" id="JBHSED010000033">
    <property type="protein sequence ID" value="MFC4304795.1"/>
    <property type="molecule type" value="Genomic_DNA"/>
</dbReference>
<comment type="similarity">
    <text evidence="2">Belongs to the heat shock protein 70 family.</text>
</comment>
<dbReference type="Gene3D" id="3.30.420.150">
    <property type="entry name" value="Exopolyphosphatase. Domain 2"/>
    <property type="match status" value="1"/>
</dbReference>
<keyword evidence="5" id="KW-0378">Hydrolase</keyword>